<dbReference type="InterPro" id="IPR027806">
    <property type="entry name" value="HARBI1_dom"/>
</dbReference>
<evidence type="ECO:0000256" key="1">
    <source>
        <dbReference type="ARBA" id="ARBA00001968"/>
    </source>
</evidence>
<comment type="caution">
    <text evidence="4">The sequence shown here is derived from an EMBL/GenBank/DDBJ whole genome shotgun (WGS) entry which is preliminary data.</text>
</comment>
<reference evidence="4 5" key="1">
    <citation type="submission" date="2019-06" db="EMBL/GenBank/DDBJ databases">
        <title>Draft genomes of female and male turbot (Scophthalmus maximus).</title>
        <authorList>
            <person name="Xu H."/>
            <person name="Xu X.-W."/>
            <person name="Shao C."/>
            <person name="Chen S."/>
        </authorList>
    </citation>
    <scope>NUCLEOTIDE SEQUENCE [LARGE SCALE GENOMIC DNA]</scope>
    <source>
        <strain evidence="4">Ysfricsl-2016a</strain>
        <tissue evidence="4">Blood</tissue>
    </source>
</reference>
<dbReference type="GO" id="GO:0046872">
    <property type="term" value="F:metal ion binding"/>
    <property type="evidence" value="ECO:0007669"/>
    <property type="project" value="UniProtKB-KW"/>
</dbReference>
<dbReference type="Proteomes" id="UP000438429">
    <property type="component" value="Unassembled WGS sequence"/>
</dbReference>
<organism evidence="4 5">
    <name type="scientific">Scophthalmus maximus</name>
    <name type="common">Turbot</name>
    <name type="synonym">Psetta maxima</name>
    <dbReference type="NCBI Taxonomy" id="52904"/>
    <lineage>
        <taxon>Eukaryota</taxon>
        <taxon>Metazoa</taxon>
        <taxon>Chordata</taxon>
        <taxon>Craniata</taxon>
        <taxon>Vertebrata</taxon>
        <taxon>Euteleostomi</taxon>
        <taxon>Actinopterygii</taxon>
        <taxon>Neopterygii</taxon>
        <taxon>Teleostei</taxon>
        <taxon>Neoteleostei</taxon>
        <taxon>Acanthomorphata</taxon>
        <taxon>Carangaria</taxon>
        <taxon>Pleuronectiformes</taxon>
        <taxon>Pleuronectoidei</taxon>
        <taxon>Scophthalmidae</taxon>
        <taxon>Scophthalmus</taxon>
    </lineage>
</organism>
<gene>
    <name evidence="4" type="ORF">F2P81_023401</name>
</gene>
<keyword evidence="2" id="KW-0479">Metal-binding</keyword>
<name>A0A6A4RWB7_SCOMX</name>
<evidence type="ECO:0000313" key="5">
    <source>
        <dbReference type="Proteomes" id="UP000438429"/>
    </source>
</evidence>
<proteinExistence type="predicted"/>
<evidence type="ECO:0000313" key="4">
    <source>
        <dbReference type="EMBL" id="KAF0024599.1"/>
    </source>
</evidence>
<accession>A0A6A4RWB7</accession>
<sequence length="240" mass="27211">MCDHQCQFLDVFIGYPGSVHDARVLKNSHVYVRSLYLLEEYCNLGDGGYPCMSQPIALITPYREPVRGAVAARFNRHHAKARSVIERALVLVVLSCTTSASELGTQLNLWKRHRDRMTELVSSRQTSSVGNSCVGTSLMLFQRPLLRLFRTTTIDSDMLYKKVIAWFLKSAVANHIPVFWIKCHFMPLNDEFRTRATFRSIKGRGVEHKAPPTAHIRLKASTSPIIAKKELNANLFSFNS</sequence>
<comment type="cofactor">
    <cofactor evidence="1">
        <name>a divalent metal cation</name>
        <dbReference type="ChEBI" id="CHEBI:60240"/>
    </cofactor>
</comment>
<evidence type="ECO:0000256" key="2">
    <source>
        <dbReference type="ARBA" id="ARBA00022723"/>
    </source>
</evidence>
<evidence type="ECO:0000259" key="3">
    <source>
        <dbReference type="Pfam" id="PF13359"/>
    </source>
</evidence>
<dbReference type="EMBL" id="VEVO01000021">
    <property type="protein sequence ID" value="KAF0024599.1"/>
    <property type="molecule type" value="Genomic_DNA"/>
</dbReference>
<feature type="domain" description="DDE Tnp4" evidence="3">
    <location>
        <begin position="2"/>
        <end position="89"/>
    </location>
</feature>
<dbReference type="Pfam" id="PF13359">
    <property type="entry name" value="DDE_Tnp_4"/>
    <property type="match status" value="1"/>
</dbReference>
<dbReference type="AlphaFoldDB" id="A0A6A4RWB7"/>
<protein>
    <recommendedName>
        <fullName evidence="3">DDE Tnp4 domain-containing protein</fullName>
    </recommendedName>
</protein>